<name>A0AA41ZBI6_9SPHN</name>
<dbReference type="EMBL" id="JANFAV010000024">
    <property type="protein sequence ID" value="MCW6537510.1"/>
    <property type="molecule type" value="Genomic_DNA"/>
</dbReference>
<dbReference type="GO" id="GO:0003677">
    <property type="term" value="F:DNA binding"/>
    <property type="evidence" value="ECO:0007669"/>
    <property type="project" value="InterPro"/>
</dbReference>
<proteinExistence type="predicted"/>
<comment type="caution">
    <text evidence="2">The sequence shown here is derived from an EMBL/GenBank/DDBJ whole genome shotgun (WGS) entry which is preliminary data.</text>
</comment>
<dbReference type="InterPro" id="IPR041657">
    <property type="entry name" value="HTH_17"/>
</dbReference>
<organism evidence="2 3">
    <name type="scientific">Sphingomonas lycopersici</name>
    <dbReference type="NCBI Taxonomy" id="2951807"/>
    <lineage>
        <taxon>Bacteria</taxon>
        <taxon>Pseudomonadati</taxon>
        <taxon>Pseudomonadota</taxon>
        <taxon>Alphaproteobacteria</taxon>
        <taxon>Sphingomonadales</taxon>
        <taxon>Sphingomonadaceae</taxon>
        <taxon>Sphingomonas</taxon>
    </lineage>
</organism>
<accession>A0AA41ZBI6</accession>
<reference evidence="2" key="1">
    <citation type="submission" date="2022-06" db="EMBL/GenBank/DDBJ databases">
        <title>Sphingomonas sp. nov. isolated from rhizosphere soil of tomato.</title>
        <authorList>
            <person name="Dong H."/>
            <person name="Gao R."/>
        </authorList>
    </citation>
    <scope>NUCLEOTIDE SEQUENCE</scope>
    <source>
        <strain evidence="2">MMSM24</strain>
    </source>
</reference>
<sequence length="70" mass="7676">MDEPSAKRAAPAPITVRVPEAARLLGISRSRIYELITSGDIETVKLGRATLVPVSGLHALIDRLRREQWG</sequence>
<evidence type="ECO:0000313" key="3">
    <source>
        <dbReference type="Proteomes" id="UP001165565"/>
    </source>
</evidence>
<dbReference type="Pfam" id="PF12728">
    <property type="entry name" value="HTH_17"/>
    <property type="match status" value="1"/>
</dbReference>
<dbReference type="AlphaFoldDB" id="A0AA41ZBI6"/>
<gene>
    <name evidence="2" type="ORF">NEE01_22245</name>
</gene>
<dbReference type="Proteomes" id="UP001165565">
    <property type="component" value="Unassembled WGS sequence"/>
</dbReference>
<feature type="domain" description="Helix-turn-helix" evidence="1">
    <location>
        <begin position="17"/>
        <end position="63"/>
    </location>
</feature>
<protein>
    <submittedName>
        <fullName evidence="2">Helix-turn-helix domain-containing protein</fullName>
    </submittedName>
</protein>
<keyword evidence="3" id="KW-1185">Reference proteome</keyword>
<evidence type="ECO:0000313" key="2">
    <source>
        <dbReference type="EMBL" id="MCW6537510.1"/>
    </source>
</evidence>
<evidence type="ECO:0000259" key="1">
    <source>
        <dbReference type="Pfam" id="PF12728"/>
    </source>
</evidence>
<dbReference type="NCBIfam" id="TIGR01764">
    <property type="entry name" value="excise"/>
    <property type="match status" value="1"/>
</dbReference>
<dbReference type="InterPro" id="IPR010093">
    <property type="entry name" value="SinI_DNA-bd"/>
</dbReference>